<dbReference type="EMBL" id="BAABRV010000005">
    <property type="protein sequence ID" value="GAA5533887.1"/>
    <property type="molecule type" value="Genomic_DNA"/>
</dbReference>
<evidence type="ECO:0000256" key="1">
    <source>
        <dbReference type="SAM" id="MobiDB-lite"/>
    </source>
</evidence>
<evidence type="ECO:0000313" key="3">
    <source>
        <dbReference type="Proteomes" id="UP001404956"/>
    </source>
</evidence>
<evidence type="ECO:0000313" key="2">
    <source>
        <dbReference type="EMBL" id="GAA5533887.1"/>
    </source>
</evidence>
<name>A0ABP9XEY6_9DEIO</name>
<feature type="region of interest" description="Disordered" evidence="1">
    <location>
        <begin position="1"/>
        <end position="50"/>
    </location>
</feature>
<protein>
    <submittedName>
        <fullName evidence="2">Uncharacterized protein</fullName>
    </submittedName>
</protein>
<comment type="caution">
    <text evidence="2">The sequence shown here is derived from an EMBL/GenBank/DDBJ whole genome shotgun (WGS) entry which is preliminary data.</text>
</comment>
<keyword evidence="3" id="KW-1185">Reference proteome</keyword>
<organism evidence="2 3">
    <name type="scientific">Deinococcus aluminii</name>
    <dbReference type="NCBI Taxonomy" id="1656885"/>
    <lineage>
        <taxon>Bacteria</taxon>
        <taxon>Thermotogati</taxon>
        <taxon>Deinococcota</taxon>
        <taxon>Deinococci</taxon>
        <taxon>Deinococcales</taxon>
        <taxon>Deinococcaceae</taxon>
        <taxon>Deinococcus</taxon>
    </lineage>
</organism>
<dbReference type="Proteomes" id="UP001404956">
    <property type="component" value="Unassembled WGS sequence"/>
</dbReference>
<sequence length="50" mass="6042">MFPLTRPWLPGESARMTTKRISHKTKKAFPKRPTREAKRDQKYKTWRRAA</sequence>
<feature type="compositionally biased region" description="Basic residues" evidence="1">
    <location>
        <begin position="17"/>
        <end position="32"/>
    </location>
</feature>
<feature type="compositionally biased region" description="Basic and acidic residues" evidence="1">
    <location>
        <begin position="33"/>
        <end position="43"/>
    </location>
</feature>
<accession>A0ABP9XEY6</accession>
<gene>
    <name evidence="2" type="ORF">Dalu01_02295</name>
</gene>
<reference evidence="2 3" key="1">
    <citation type="submission" date="2024-02" db="EMBL/GenBank/DDBJ databases">
        <title>Deinococcus aluminii NBRC 112889.</title>
        <authorList>
            <person name="Ichikawa N."/>
            <person name="Katano-Makiyama Y."/>
            <person name="Hidaka K."/>
        </authorList>
    </citation>
    <scope>NUCLEOTIDE SEQUENCE [LARGE SCALE GENOMIC DNA]</scope>
    <source>
        <strain evidence="2 3">NBRC 112889</strain>
    </source>
</reference>
<proteinExistence type="predicted"/>